<evidence type="ECO:0000313" key="2">
    <source>
        <dbReference type="Proteomes" id="UP000037178"/>
    </source>
</evidence>
<dbReference type="Gene3D" id="3.30.160.150">
    <property type="entry name" value="Lipoprotein like domain"/>
    <property type="match status" value="1"/>
</dbReference>
<dbReference type="Proteomes" id="UP000037178">
    <property type="component" value="Unassembled WGS sequence"/>
</dbReference>
<dbReference type="OrthoDB" id="7629596at2"/>
<gene>
    <name evidence="1" type="ORF">AIOL_003603</name>
</gene>
<dbReference type="STRING" id="1675527.AIOL_003603"/>
<dbReference type="PATRIC" id="fig|1675527.3.peg.3772"/>
<reference evidence="1 2" key="1">
    <citation type="submission" date="2015-06" db="EMBL/GenBank/DDBJ databases">
        <title>Draft genome sequence of an Alphaproteobacteria species associated to the Mediterranean sponge Oscarella lobularis.</title>
        <authorList>
            <person name="Jourda C."/>
            <person name="Santini S."/>
            <person name="Claverie J.-M."/>
        </authorList>
    </citation>
    <scope>NUCLEOTIDE SEQUENCE [LARGE SCALE GENOMIC DNA]</scope>
    <source>
        <strain evidence="1">IGS</strain>
    </source>
</reference>
<dbReference type="AlphaFoldDB" id="A0A0J9E797"/>
<comment type="caution">
    <text evidence="1">The sequence shown here is derived from an EMBL/GenBank/DDBJ whole genome shotgun (WGS) entry which is preliminary data.</text>
</comment>
<accession>A0A0J9E797</accession>
<protein>
    <recommendedName>
        <fullName evidence="3">Lipoprotein</fullName>
    </recommendedName>
</protein>
<evidence type="ECO:0000313" key="1">
    <source>
        <dbReference type="EMBL" id="KMW58625.1"/>
    </source>
</evidence>
<sequence>MLAAGGAALALAGCGFSPVYAPGGQADGLQGQILADEPRDRNAFVFVGQFEERLGRAAAPRFALRYRIRTRVEGVGLTPAGETTRLNVFGAVDYTLVEMGTDREVTRGFVENFTGFSATRLIVSTQTVDREAHERLMVLLADQVVTRLIATAPEWRGSN</sequence>
<keyword evidence="2" id="KW-1185">Reference proteome</keyword>
<dbReference type="RefSeq" id="WP_160314562.1">
    <property type="nucleotide sequence ID" value="NZ_LFTY01000002.1"/>
</dbReference>
<evidence type="ECO:0008006" key="3">
    <source>
        <dbReference type="Google" id="ProtNLM"/>
    </source>
</evidence>
<name>A0A0J9E797_9RHOB</name>
<dbReference type="EMBL" id="LFTY01000002">
    <property type="protein sequence ID" value="KMW58625.1"/>
    <property type="molecule type" value="Genomic_DNA"/>
</dbReference>
<organism evidence="1 2">
    <name type="scientific">Candidatus Rhodobacter oscarellae</name>
    <dbReference type="NCBI Taxonomy" id="1675527"/>
    <lineage>
        <taxon>Bacteria</taxon>
        <taxon>Pseudomonadati</taxon>
        <taxon>Pseudomonadota</taxon>
        <taxon>Alphaproteobacteria</taxon>
        <taxon>Rhodobacterales</taxon>
        <taxon>Rhodobacter group</taxon>
        <taxon>Rhodobacter</taxon>
    </lineage>
</organism>
<proteinExistence type="predicted"/>